<sequence>MNFNETSPTLNCGNILPQFLQEKVINLKIGEKTYNQGWGNLTIGRSHFNDVIIKDKSVSAFHANLEVCSRGIFITDHNSTNFTYINNVQIPARERMAVCQGSSQSSVKFGEEEDDNDDGDNNDNNDETYDPDVDEDDSTDDNDSNINDDNDGVHDKSKDSKSESKTKRRYNLRKNTRKYYPK</sequence>
<dbReference type="EMBL" id="CAJNRD030001119">
    <property type="protein sequence ID" value="CAG5088888.1"/>
    <property type="molecule type" value="Genomic_DNA"/>
</dbReference>
<dbReference type="Pfam" id="PF00498">
    <property type="entry name" value="FHA"/>
    <property type="match status" value="1"/>
</dbReference>
<evidence type="ECO:0000313" key="3">
    <source>
        <dbReference type="EMBL" id="CAG5088888.1"/>
    </source>
</evidence>
<dbReference type="InterPro" id="IPR000253">
    <property type="entry name" value="FHA_dom"/>
</dbReference>
<proteinExistence type="predicted"/>
<dbReference type="OrthoDB" id="342264at2759"/>
<feature type="compositionally biased region" description="Acidic residues" evidence="1">
    <location>
        <begin position="111"/>
        <end position="150"/>
    </location>
</feature>
<evidence type="ECO:0000259" key="2">
    <source>
        <dbReference type="PROSITE" id="PS50006"/>
    </source>
</evidence>
<evidence type="ECO:0000256" key="1">
    <source>
        <dbReference type="SAM" id="MobiDB-lite"/>
    </source>
</evidence>
<reference evidence="3" key="1">
    <citation type="submission" date="2021-04" db="EMBL/GenBank/DDBJ databases">
        <authorList>
            <person name="Chebbi M.A.C M."/>
        </authorList>
    </citation>
    <scope>NUCLEOTIDE SEQUENCE</scope>
</reference>
<name>A0A8J2HCR8_COTCN</name>
<dbReference type="PANTHER" id="PTHR46210">
    <property type="entry name" value="FHA DOMAIN-CONTAINING PROTEIN"/>
    <property type="match status" value="1"/>
</dbReference>
<dbReference type="AlphaFoldDB" id="A0A8J2HCR8"/>
<dbReference type="SUPFAM" id="SSF49879">
    <property type="entry name" value="SMAD/FHA domain"/>
    <property type="match status" value="1"/>
</dbReference>
<feature type="region of interest" description="Disordered" evidence="1">
    <location>
        <begin position="96"/>
        <end position="182"/>
    </location>
</feature>
<dbReference type="Gene3D" id="2.60.200.20">
    <property type="match status" value="1"/>
</dbReference>
<organism evidence="3 4">
    <name type="scientific">Cotesia congregata</name>
    <name type="common">Parasitoid wasp</name>
    <name type="synonym">Apanteles congregatus</name>
    <dbReference type="NCBI Taxonomy" id="51543"/>
    <lineage>
        <taxon>Eukaryota</taxon>
        <taxon>Metazoa</taxon>
        <taxon>Ecdysozoa</taxon>
        <taxon>Arthropoda</taxon>
        <taxon>Hexapoda</taxon>
        <taxon>Insecta</taxon>
        <taxon>Pterygota</taxon>
        <taxon>Neoptera</taxon>
        <taxon>Endopterygota</taxon>
        <taxon>Hymenoptera</taxon>
        <taxon>Apocrita</taxon>
        <taxon>Ichneumonoidea</taxon>
        <taxon>Braconidae</taxon>
        <taxon>Microgastrinae</taxon>
        <taxon>Cotesia</taxon>
    </lineage>
</organism>
<evidence type="ECO:0000313" key="4">
    <source>
        <dbReference type="Proteomes" id="UP000786811"/>
    </source>
</evidence>
<keyword evidence="4" id="KW-1185">Reference proteome</keyword>
<dbReference type="SMART" id="SM00240">
    <property type="entry name" value="FHA"/>
    <property type="match status" value="1"/>
</dbReference>
<accession>A0A8J2HCR8</accession>
<feature type="domain" description="FHA" evidence="2">
    <location>
        <begin position="41"/>
        <end position="90"/>
    </location>
</feature>
<dbReference type="InterPro" id="IPR008984">
    <property type="entry name" value="SMAD_FHA_dom_sf"/>
</dbReference>
<protein>
    <recommendedName>
        <fullName evidence="2">FHA domain-containing protein</fullName>
    </recommendedName>
</protein>
<comment type="caution">
    <text evidence="3">The sequence shown here is derived from an EMBL/GenBank/DDBJ whole genome shotgun (WGS) entry which is preliminary data.</text>
</comment>
<dbReference type="CDD" id="cd00060">
    <property type="entry name" value="FHA"/>
    <property type="match status" value="1"/>
</dbReference>
<feature type="compositionally biased region" description="Basic residues" evidence="1">
    <location>
        <begin position="166"/>
        <end position="182"/>
    </location>
</feature>
<dbReference type="Proteomes" id="UP000786811">
    <property type="component" value="Unassembled WGS sequence"/>
</dbReference>
<dbReference type="PANTHER" id="PTHR46210:SF1">
    <property type="entry name" value="FHA DOMAIN-CONTAINING PROTEIN"/>
    <property type="match status" value="1"/>
</dbReference>
<feature type="compositionally biased region" description="Basic and acidic residues" evidence="1">
    <location>
        <begin position="151"/>
        <end position="165"/>
    </location>
</feature>
<gene>
    <name evidence="3" type="ORF">HICCMSTLAB_LOCUS5016</name>
</gene>
<dbReference type="PROSITE" id="PS50006">
    <property type="entry name" value="FHA_DOMAIN"/>
    <property type="match status" value="1"/>
</dbReference>